<accession>A0A183NJ24</accession>
<keyword evidence="2" id="KW-1185">Reference proteome</keyword>
<proteinExistence type="predicted"/>
<evidence type="ECO:0000313" key="2">
    <source>
        <dbReference type="Proteomes" id="UP000269396"/>
    </source>
</evidence>
<protein>
    <submittedName>
        <fullName evidence="1">Uncharacterized protein</fullName>
    </submittedName>
</protein>
<sequence>MMFLSKLVTCFRNLVKFGESGFQNYHKLIGNCRRTSPVTQARPRGHRSRSRSSSLPIDRNLLMTWDYDDYVQQVSRGMRPNMYGDLVSFALSRTSCFLCLWVCITYYRQVFFKKSFVTL</sequence>
<dbReference type="Proteomes" id="UP000269396">
    <property type="component" value="Unassembled WGS sequence"/>
</dbReference>
<dbReference type="AlphaFoldDB" id="A0A183NJ24"/>
<dbReference type="EMBL" id="UZAL01002707">
    <property type="protein sequence ID" value="VDO84349.1"/>
    <property type="molecule type" value="Genomic_DNA"/>
</dbReference>
<evidence type="ECO:0000313" key="1">
    <source>
        <dbReference type="EMBL" id="VDO84349.1"/>
    </source>
</evidence>
<gene>
    <name evidence="1" type="ORF">SMTD_LOCUS2110</name>
</gene>
<organism evidence="1 2">
    <name type="scientific">Schistosoma mattheei</name>
    <dbReference type="NCBI Taxonomy" id="31246"/>
    <lineage>
        <taxon>Eukaryota</taxon>
        <taxon>Metazoa</taxon>
        <taxon>Spiralia</taxon>
        <taxon>Lophotrochozoa</taxon>
        <taxon>Platyhelminthes</taxon>
        <taxon>Trematoda</taxon>
        <taxon>Digenea</taxon>
        <taxon>Strigeidida</taxon>
        <taxon>Schistosomatoidea</taxon>
        <taxon>Schistosomatidae</taxon>
        <taxon>Schistosoma</taxon>
    </lineage>
</organism>
<reference evidence="1 2" key="1">
    <citation type="submission" date="2018-11" db="EMBL/GenBank/DDBJ databases">
        <authorList>
            <consortium name="Pathogen Informatics"/>
        </authorList>
    </citation>
    <scope>NUCLEOTIDE SEQUENCE [LARGE SCALE GENOMIC DNA]</scope>
    <source>
        <strain>Denwood</strain>
        <strain evidence="2">Zambia</strain>
    </source>
</reference>
<name>A0A183NJ24_9TREM</name>